<gene>
    <name evidence="2" type="ORF">GCM10011583_34170</name>
</gene>
<evidence type="ECO:0000313" key="3">
    <source>
        <dbReference type="Proteomes" id="UP000660265"/>
    </source>
</evidence>
<feature type="region of interest" description="Disordered" evidence="1">
    <location>
        <begin position="1"/>
        <end position="25"/>
    </location>
</feature>
<dbReference type="EMBL" id="BMMV01000009">
    <property type="protein sequence ID" value="GGJ99927.1"/>
    <property type="molecule type" value="Genomic_DNA"/>
</dbReference>
<accession>A0ABQ2E940</accession>
<evidence type="ECO:0000256" key="1">
    <source>
        <dbReference type="SAM" id="MobiDB-lite"/>
    </source>
</evidence>
<keyword evidence="3" id="KW-1185">Reference proteome</keyword>
<proteinExistence type="predicted"/>
<organism evidence="2 3">
    <name type="scientific">Streptomyces camponoticapitis</name>
    <dbReference type="NCBI Taxonomy" id="1616125"/>
    <lineage>
        <taxon>Bacteria</taxon>
        <taxon>Bacillati</taxon>
        <taxon>Actinomycetota</taxon>
        <taxon>Actinomycetes</taxon>
        <taxon>Kitasatosporales</taxon>
        <taxon>Streptomycetaceae</taxon>
        <taxon>Streptomyces</taxon>
    </lineage>
</organism>
<reference evidence="3" key="1">
    <citation type="journal article" date="2019" name="Int. J. Syst. Evol. Microbiol.">
        <title>The Global Catalogue of Microorganisms (GCM) 10K type strain sequencing project: providing services to taxonomists for standard genome sequencing and annotation.</title>
        <authorList>
            <consortium name="The Broad Institute Genomics Platform"/>
            <consortium name="The Broad Institute Genome Sequencing Center for Infectious Disease"/>
            <person name="Wu L."/>
            <person name="Ma J."/>
        </authorList>
    </citation>
    <scope>NUCLEOTIDE SEQUENCE [LARGE SCALE GENOMIC DNA]</scope>
    <source>
        <strain evidence="3">CGMCC 4.7275</strain>
    </source>
</reference>
<name>A0ABQ2E940_9ACTN</name>
<protein>
    <submittedName>
        <fullName evidence="2">Uncharacterized protein</fullName>
    </submittedName>
</protein>
<sequence length="160" mass="16040">MRGDGDVGVDAQGAGEDRGGDFGGGLEESGAAGLVGVNADLVQPLCQLGGADRASELAAGEEPWRRAKAPIVAWPLRFVATARASVATGSGNWTGGRSAQQLVETLVDETASALTGVRIVGIAAGWAGVPDLRGGAVCAKGLVERAGDDRRDASAGRARC</sequence>
<dbReference type="Proteomes" id="UP000660265">
    <property type="component" value="Unassembled WGS sequence"/>
</dbReference>
<evidence type="ECO:0000313" key="2">
    <source>
        <dbReference type="EMBL" id="GGJ99927.1"/>
    </source>
</evidence>
<comment type="caution">
    <text evidence="2">The sequence shown here is derived from an EMBL/GenBank/DDBJ whole genome shotgun (WGS) entry which is preliminary data.</text>
</comment>